<evidence type="ECO:0000256" key="1">
    <source>
        <dbReference type="PROSITE-ProRule" id="PRU00176"/>
    </source>
</evidence>
<feature type="compositionally biased region" description="Basic and acidic residues" evidence="2">
    <location>
        <begin position="253"/>
        <end position="263"/>
    </location>
</feature>
<evidence type="ECO:0000313" key="4">
    <source>
        <dbReference type="EMBL" id="CCX11715.1"/>
    </source>
</evidence>
<dbReference type="AlphaFoldDB" id="U4LBS2"/>
<dbReference type="OrthoDB" id="7763451at2759"/>
<evidence type="ECO:0000256" key="2">
    <source>
        <dbReference type="SAM" id="MobiDB-lite"/>
    </source>
</evidence>
<dbReference type="Gene3D" id="3.30.70.330">
    <property type="match status" value="1"/>
</dbReference>
<evidence type="ECO:0000313" key="5">
    <source>
        <dbReference type="Proteomes" id="UP000018144"/>
    </source>
</evidence>
<name>U4LBS2_PYROM</name>
<dbReference type="InterPro" id="IPR000504">
    <property type="entry name" value="RRM_dom"/>
</dbReference>
<keyword evidence="1" id="KW-0694">RNA-binding</keyword>
<organism evidence="4 5">
    <name type="scientific">Pyronema omphalodes (strain CBS 100304)</name>
    <name type="common">Pyronema confluens</name>
    <dbReference type="NCBI Taxonomy" id="1076935"/>
    <lineage>
        <taxon>Eukaryota</taxon>
        <taxon>Fungi</taxon>
        <taxon>Dikarya</taxon>
        <taxon>Ascomycota</taxon>
        <taxon>Pezizomycotina</taxon>
        <taxon>Pezizomycetes</taxon>
        <taxon>Pezizales</taxon>
        <taxon>Pyronemataceae</taxon>
        <taxon>Pyronema</taxon>
    </lineage>
</organism>
<feature type="domain" description="RRM" evidence="3">
    <location>
        <begin position="3"/>
        <end position="74"/>
    </location>
</feature>
<dbReference type="GO" id="GO:0003723">
    <property type="term" value="F:RNA binding"/>
    <property type="evidence" value="ECO:0007669"/>
    <property type="project" value="UniProtKB-UniRule"/>
</dbReference>
<dbReference type="PROSITE" id="PS50102">
    <property type="entry name" value="RRM"/>
    <property type="match status" value="1"/>
</dbReference>
<protein>
    <submittedName>
        <fullName evidence="4">Similar to Protein vip1 acc. no. P87216</fullName>
    </submittedName>
</protein>
<dbReference type="PANTHER" id="PTHR32343:SF10">
    <property type="entry name" value="RNA-BINDING REGION RNP-1 DOMAIN-CONTAINING PROTEIN"/>
    <property type="match status" value="1"/>
</dbReference>
<dbReference type="SUPFAM" id="SSF54928">
    <property type="entry name" value="RNA-binding domain, RBD"/>
    <property type="match status" value="1"/>
</dbReference>
<accession>U4LBS2</accession>
<evidence type="ECO:0000259" key="3">
    <source>
        <dbReference type="PROSITE" id="PS50102"/>
    </source>
</evidence>
<gene>
    <name evidence="4" type="ORF">PCON_11309</name>
</gene>
<dbReference type="STRING" id="1076935.U4LBS2"/>
<keyword evidence="5" id="KW-1185">Reference proteome</keyword>
<dbReference type="PANTHER" id="PTHR32343">
    <property type="entry name" value="SERINE/ARGININE-RICH SPLICING FACTOR"/>
    <property type="match status" value="1"/>
</dbReference>
<feature type="region of interest" description="Disordered" evidence="2">
    <location>
        <begin position="253"/>
        <end position="272"/>
    </location>
</feature>
<dbReference type="Proteomes" id="UP000018144">
    <property type="component" value="Unassembled WGS sequence"/>
</dbReference>
<sequence length="288" mass="31114">MNNTVKVSNISPTTTKAELVKFFSYCGKISTVEYDSSTHTATVEFENANAAHTAELLNQAHLDDSALNIETVVDDTSEGNVQYHRARSESWMLPENKPKSAILAEYLANGYRIGDAALQKAIDLDKKYKLTSTFATYLGELIGAVDNTTGISETAKATTDKAKQLANYFLETSAGKTIVDFYKKEAEQVMDIHNEALRLKGLKDTFGTSADGKPFDDIDDAVHVQTCGCKGKGEKCICDANACACSGCDMDGKPKKAEAEAETKATPTGQLQHAIDDIKGTVKDVATE</sequence>
<dbReference type="EMBL" id="HF935638">
    <property type="protein sequence ID" value="CCX11715.1"/>
    <property type="molecule type" value="Genomic_DNA"/>
</dbReference>
<dbReference type="eggNOG" id="ENOG502S19D">
    <property type="taxonomic scope" value="Eukaryota"/>
</dbReference>
<dbReference type="SMART" id="SM00360">
    <property type="entry name" value="RRM"/>
    <property type="match status" value="1"/>
</dbReference>
<dbReference type="InterPro" id="IPR012677">
    <property type="entry name" value="Nucleotide-bd_a/b_plait_sf"/>
</dbReference>
<dbReference type="OMA" id="DANACAC"/>
<dbReference type="InterPro" id="IPR035979">
    <property type="entry name" value="RBD_domain_sf"/>
</dbReference>
<proteinExistence type="predicted"/>
<dbReference type="Pfam" id="PF00076">
    <property type="entry name" value="RRM_1"/>
    <property type="match status" value="1"/>
</dbReference>
<reference evidence="4 5" key="1">
    <citation type="journal article" date="2013" name="PLoS Genet.">
        <title>The genome and development-dependent transcriptomes of Pyronema confluens: a window into fungal evolution.</title>
        <authorList>
            <person name="Traeger S."/>
            <person name="Altegoer F."/>
            <person name="Freitag M."/>
            <person name="Gabaldon T."/>
            <person name="Kempken F."/>
            <person name="Kumar A."/>
            <person name="Marcet-Houben M."/>
            <person name="Poggeler S."/>
            <person name="Stajich J.E."/>
            <person name="Nowrousian M."/>
        </authorList>
    </citation>
    <scope>NUCLEOTIDE SEQUENCE [LARGE SCALE GENOMIC DNA]</scope>
    <source>
        <strain evidence="5">CBS 100304</strain>
        <tissue evidence="4">Vegetative mycelium</tissue>
    </source>
</reference>